<comment type="caution">
    <text evidence="1">The sequence shown here is derived from an EMBL/GenBank/DDBJ whole genome shotgun (WGS) entry which is preliminary data.</text>
</comment>
<keyword evidence="2" id="KW-1185">Reference proteome</keyword>
<dbReference type="AlphaFoldDB" id="A0A4C1Z216"/>
<sequence length="80" mass="8463">MLDSLHLRQQVCAAIFYCANRTSRAVATSGACTGSRADFNLASQLSIERGVGADCAPAQESGRHVNIVLISTPADSRLQL</sequence>
<evidence type="ECO:0000313" key="1">
    <source>
        <dbReference type="EMBL" id="GBP80637.1"/>
    </source>
</evidence>
<evidence type="ECO:0000313" key="2">
    <source>
        <dbReference type="Proteomes" id="UP000299102"/>
    </source>
</evidence>
<proteinExistence type="predicted"/>
<accession>A0A4C1Z216</accession>
<protein>
    <submittedName>
        <fullName evidence="1">Uncharacterized protein</fullName>
    </submittedName>
</protein>
<name>A0A4C1Z216_EUMVA</name>
<gene>
    <name evidence="1" type="ORF">EVAR_58895_1</name>
</gene>
<dbReference type="Proteomes" id="UP000299102">
    <property type="component" value="Unassembled WGS sequence"/>
</dbReference>
<reference evidence="1 2" key="1">
    <citation type="journal article" date="2019" name="Commun. Biol.">
        <title>The bagworm genome reveals a unique fibroin gene that provides high tensile strength.</title>
        <authorList>
            <person name="Kono N."/>
            <person name="Nakamura H."/>
            <person name="Ohtoshi R."/>
            <person name="Tomita M."/>
            <person name="Numata K."/>
            <person name="Arakawa K."/>
        </authorList>
    </citation>
    <scope>NUCLEOTIDE SEQUENCE [LARGE SCALE GENOMIC DNA]</scope>
</reference>
<dbReference type="EMBL" id="BGZK01001472">
    <property type="protein sequence ID" value="GBP80637.1"/>
    <property type="molecule type" value="Genomic_DNA"/>
</dbReference>
<organism evidence="1 2">
    <name type="scientific">Eumeta variegata</name>
    <name type="common">Bagworm moth</name>
    <name type="synonym">Eumeta japonica</name>
    <dbReference type="NCBI Taxonomy" id="151549"/>
    <lineage>
        <taxon>Eukaryota</taxon>
        <taxon>Metazoa</taxon>
        <taxon>Ecdysozoa</taxon>
        <taxon>Arthropoda</taxon>
        <taxon>Hexapoda</taxon>
        <taxon>Insecta</taxon>
        <taxon>Pterygota</taxon>
        <taxon>Neoptera</taxon>
        <taxon>Endopterygota</taxon>
        <taxon>Lepidoptera</taxon>
        <taxon>Glossata</taxon>
        <taxon>Ditrysia</taxon>
        <taxon>Tineoidea</taxon>
        <taxon>Psychidae</taxon>
        <taxon>Oiketicinae</taxon>
        <taxon>Eumeta</taxon>
    </lineage>
</organism>